<dbReference type="PROSITE" id="PS50280">
    <property type="entry name" value="SET"/>
    <property type="match status" value="1"/>
</dbReference>
<dbReference type="AlphaFoldDB" id="A0A3A2ZT09"/>
<dbReference type="PANTHER" id="PTHR12197:SF292">
    <property type="entry name" value="SET DOMAIN-CONTAINING PROTEIN"/>
    <property type="match status" value="1"/>
</dbReference>
<dbReference type="CDD" id="cd20071">
    <property type="entry name" value="SET_SMYD"/>
    <property type="match status" value="1"/>
</dbReference>
<reference evidence="3" key="1">
    <citation type="submission" date="2017-02" db="EMBL/GenBank/DDBJ databases">
        <authorList>
            <person name="Tafer H."/>
            <person name="Lopandic K."/>
        </authorList>
    </citation>
    <scope>NUCLEOTIDE SEQUENCE [LARGE SCALE GENOMIC DNA]</scope>
    <source>
        <strain evidence="3">CBS 366.77</strain>
    </source>
</reference>
<dbReference type="PANTHER" id="PTHR12197">
    <property type="entry name" value="HISTONE-LYSINE N-METHYLTRANSFERASE SMYD"/>
    <property type="match status" value="1"/>
</dbReference>
<dbReference type="SUPFAM" id="SSF82199">
    <property type="entry name" value="SET domain"/>
    <property type="match status" value="1"/>
</dbReference>
<feature type="domain" description="SET" evidence="1">
    <location>
        <begin position="31"/>
        <end position="310"/>
    </location>
</feature>
<organism evidence="2 3">
    <name type="scientific">Aspergillus sclerotialis</name>
    <dbReference type="NCBI Taxonomy" id="2070753"/>
    <lineage>
        <taxon>Eukaryota</taxon>
        <taxon>Fungi</taxon>
        <taxon>Dikarya</taxon>
        <taxon>Ascomycota</taxon>
        <taxon>Pezizomycotina</taxon>
        <taxon>Eurotiomycetes</taxon>
        <taxon>Eurotiomycetidae</taxon>
        <taxon>Eurotiales</taxon>
        <taxon>Aspergillaceae</taxon>
        <taxon>Aspergillus</taxon>
        <taxon>Aspergillus subgen. Polypaecilum</taxon>
    </lineage>
</organism>
<dbReference type="Gene3D" id="6.10.140.2220">
    <property type="match status" value="1"/>
</dbReference>
<dbReference type="Gene3D" id="1.10.220.160">
    <property type="match status" value="1"/>
</dbReference>
<dbReference type="Gene3D" id="2.170.270.10">
    <property type="entry name" value="SET domain"/>
    <property type="match status" value="1"/>
</dbReference>
<evidence type="ECO:0000313" key="2">
    <source>
        <dbReference type="EMBL" id="RJE26196.1"/>
    </source>
</evidence>
<dbReference type="Pfam" id="PF00856">
    <property type="entry name" value="SET"/>
    <property type="match status" value="1"/>
</dbReference>
<dbReference type="Proteomes" id="UP000266188">
    <property type="component" value="Unassembled WGS sequence"/>
</dbReference>
<gene>
    <name evidence="2" type="ORF">PHISCL_01444</name>
</gene>
<dbReference type="OrthoDB" id="1028014at2759"/>
<sequence>MSQVVYITPIKESEPTRVDGIPQTQPYWIHPHLIQSTDPLKGRQFRASNLIPKGACLLVDRPYAIIPVVDDPETNENLVCSNPACNRRAPHHKGRYPCPNACIPDVVWCSDTCRHADQTRHGFECTWLKKYSEPIRAKWSEYDFGMLWIIVRLLATRHTTEMSDQSAFDSITESSPKQLKHSWEGIESLCGSHDTWSHEQVRQWTTFVKKYLQDSPVLPHGLGTDRVLHLICQEEANSFGLYPRETGIFSLLNPPVDRGKQFAAAVYPTAAIANHSCIPNIIHKPDDQGGMVFTASRDIQPGEECCIAYFDLTQYPDITSRREHLRKSFRFVCQCERCTSEEPQEEIIEWTAMPLVDI</sequence>
<dbReference type="InterPro" id="IPR046341">
    <property type="entry name" value="SET_dom_sf"/>
</dbReference>
<accession>A0A3A2ZT09</accession>
<keyword evidence="3" id="KW-1185">Reference proteome</keyword>
<evidence type="ECO:0000313" key="3">
    <source>
        <dbReference type="Proteomes" id="UP000266188"/>
    </source>
</evidence>
<name>A0A3A2ZT09_9EURO</name>
<dbReference type="InterPro" id="IPR050869">
    <property type="entry name" value="H3K4_H4K5_MeTrfase"/>
</dbReference>
<dbReference type="STRING" id="2070753.A0A3A2ZT09"/>
<comment type="caution">
    <text evidence="2">The sequence shown here is derived from an EMBL/GenBank/DDBJ whole genome shotgun (WGS) entry which is preliminary data.</text>
</comment>
<dbReference type="InterPro" id="IPR001214">
    <property type="entry name" value="SET_dom"/>
</dbReference>
<dbReference type="EMBL" id="MVGC01000027">
    <property type="protein sequence ID" value="RJE26196.1"/>
    <property type="molecule type" value="Genomic_DNA"/>
</dbReference>
<protein>
    <submittedName>
        <fullName evidence="2">SET</fullName>
    </submittedName>
</protein>
<evidence type="ECO:0000259" key="1">
    <source>
        <dbReference type="PROSITE" id="PS50280"/>
    </source>
</evidence>
<proteinExistence type="predicted"/>